<protein>
    <submittedName>
        <fullName evidence="1">Uncharacterized protein</fullName>
    </submittedName>
</protein>
<evidence type="ECO:0000313" key="1">
    <source>
        <dbReference type="EMBL" id="EWZ41692.1"/>
    </source>
</evidence>
<reference evidence="1" key="2">
    <citation type="submission" date="2012-06" db="EMBL/GenBank/DDBJ databases">
        <title>Annotation of the Genome Sequence of Fusarium oxysporum Fo47.</title>
        <authorList>
            <consortium name="The Broad Institute Genomics Platform"/>
            <person name="Ma L.-J."/>
            <person name="Corby-Kistler H."/>
            <person name="Broz K."/>
            <person name="Gale L.R."/>
            <person name="Jonkers W."/>
            <person name="O'Donnell K."/>
            <person name="Ploetz R."/>
            <person name="Steinberg C."/>
            <person name="Schwartz D.C."/>
            <person name="VanEtten H."/>
            <person name="Zhou S."/>
            <person name="Young S.K."/>
            <person name="Zeng Q."/>
            <person name="Gargeya S."/>
            <person name="Fitzgerald M."/>
            <person name="Abouelleil A."/>
            <person name="Alvarado L."/>
            <person name="Chapman S.B."/>
            <person name="Gainer-Dewar J."/>
            <person name="Goldberg J."/>
            <person name="Griggs A."/>
            <person name="Gujja S."/>
            <person name="Hansen M."/>
            <person name="Howarth C."/>
            <person name="Imamovic A."/>
            <person name="Ireland A."/>
            <person name="Larimer J."/>
            <person name="McCowan C."/>
            <person name="Murphy C."/>
            <person name="Pearson M."/>
            <person name="Poon T.W."/>
            <person name="Priest M."/>
            <person name="Roberts A."/>
            <person name="Saif S."/>
            <person name="Shea T."/>
            <person name="Sykes S."/>
            <person name="Wortman J."/>
            <person name="Nusbaum C."/>
            <person name="Birren B."/>
        </authorList>
    </citation>
    <scope>NUCLEOTIDE SEQUENCE</scope>
    <source>
        <strain evidence="1">Fo47</strain>
    </source>
</reference>
<gene>
    <name evidence="1" type="ORF">FOZG_06894</name>
</gene>
<dbReference type="AlphaFoldDB" id="W9KBD1"/>
<dbReference type="EMBL" id="JH717899">
    <property type="protein sequence ID" value="EWZ41692.1"/>
    <property type="molecule type" value="Genomic_DNA"/>
</dbReference>
<dbReference type="VEuPathDB" id="FungiDB:FOZG_06894"/>
<name>W9KBD1_FUSOX</name>
<sequence length="128" mass="14683">MRTRLTLSLGFKLQELWRLKDSPVKKKHVYDRDSRKELNFQGSKGKKSLFGAIRICRAKPSEEIVWRPRPLERTSELHMITKQLLFMAPRKQSVKVLWGGVEIRLSAKAAGPRIATTGIALRFALSLL</sequence>
<dbReference type="HOGENOM" id="CLU_1959659_0_0_1"/>
<organism evidence="1">
    <name type="scientific">Fusarium oxysporum Fo47</name>
    <dbReference type="NCBI Taxonomy" id="660027"/>
    <lineage>
        <taxon>Eukaryota</taxon>
        <taxon>Fungi</taxon>
        <taxon>Dikarya</taxon>
        <taxon>Ascomycota</taxon>
        <taxon>Pezizomycotina</taxon>
        <taxon>Sordariomycetes</taxon>
        <taxon>Hypocreomycetidae</taxon>
        <taxon>Hypocreales</taxon>
        <taxon>Nectriaceae</taxon>
        <taxon>Fusarium</taxon>
        <taxon>Fusarium oxysporum species complex</taxon>
    </lineage>
</organism>
<reference evidence="1" key="1">
    <citation type="submission" date="2011-06" db="EMBL/GenBank/DDBJ databases">
        <title>The Genome Sequence of Fusarium oxysporum Fo47.</title>
        <authorList>
            <consortium name="The Broad Institute Genome Sequencing Platform"/>
            <person name="Ma L.-J."/>
            <person name="Gale L.R."/>
            <person name="Schwartz D.C."/>
            <person name="Zhou S."/>
            <person name="Corby-Kistler H."/>
            <person name="Young S.K."/>
            <person name="Zeng Q."/>
            <person name="Gargeya S."/>
            <person name="Fitzgerald M."/>
            <person name="Haas B."/>
            <person name="Abouelleil A."/>
            <person name="Alvarado L."/>
            <person name="Arachchi H.M."/>
            <person name="Berlin A."/>
            <person name="Brown A."/>
            <person name="Chapman S.B."/>
            <person name="Chen Z."/>
            <person name="Dunbar C."/>
            <person name="Freedman E."/>
            <person name="Gearin G."/>
            <person name="Gellesch M."/>
            <person name="Goldberg J."/>
            <person name="Griggs A."/>
            <person name="Gujja S."/>
            <person name="Heiman D."/>
            <person name="Howarth C."/>
            <person name="Larson L."/>
            <person name="Lui A."/>
            <person name="MacDonald P.J.P."/>
            <person name="Mehta T."/>
            <person name="Montmayeur A."/>
            <person name="Murphy C."/>
            <person name="Neiman D."/>
            <person name="Pearson M."/>
            <person name="Priest M."/>
            <person name="Roberts A."/>
            <person name="Saif S."/>
            <person name="Shea T."/>
            <person name="Shenoy N."/>
            <person name="Sisk P."/>
            <person name="Stolte C."/>
            <person name="Sykes S."/>
            <person name="Wortman J."/>
            <person name="Nusbaum C."/>
            <person name="Birren B."/>
        </authorList>
    </citation>
    <scope>NUCLEOTIDE SEQUENCE [LARGE SCALE GENOMIC DNA]</scope>
    <source>
        <strain evidence="1">Fo47</strain>
    </source>
</reference>
<proteinExistence type="predicted"/>
<dbReference type="Proteomes" id="UP000030766">
    <property type="component" value="Unassembled WGS sequence"/>
</dbReference>
<accession>W9KBD1</accession>